<gene>
    <name evidence="3" type="ORF">SAMN02745163_01773</name>
</gene>
<keyword evidence="2" id="KW-0862">Zinc</keyword>
<evidence type="ECO:0000313" key="3">
    <source>
        <dbReference type="EMBL" id="SHJ36139.1"/>
    </source>
</evidence>
<feature type="binding site" evidence="2">
    <location>
        <position position="61"/>
    </location>
    <ligand>
        <name>Zn(2+)</name>
        <dbReference type="ChEBI" id="CHEBI:29105"/>
        <label>2</label>
    </ligand>
</feature>
<dbReference type="InterPro" id="IPR036177">
    <property type="entry name" value="Peptidase_M55_sf"/>
</dbReference>
<feature type="binding site" evidence="2">
    <location>
        <position position="9"/>
    </location>
    <ligand>
        <name>Zn(2+)</name>
        <dbReference type="ChEBI" id="CHEBI:29105"/>
        <label>2</label>
    </ligand>
</feature>
<dbReference type="CDD" id="cd08770">
    <property type="entry name" value="DAP_dppA_3"/>
    <property type="match status" value="1"/>
</dbReference>
<dbReference type="InterPro" id="IPR027476">
    <property type="entry name" value="DppA_N"/>
</dbReference>
<dbReference type="STRING" id="1121302.SAMN02745163_01773"/>
<dbReference type="Pfam" id="PF04951">
    <property type="entry name" value="Peptidase_M55"/>
    <property type="match status" value="1"/>
</dbReference>
<dbReference type="GO" id="GO:0046872">
    <property type="term" value="F:metal ion binding"/>
    <property type="evidence" value="ECO:0007669"/>
    <property type="project" value="UniProtKB-KW"/>
</dbReference>
<feature type="binding site" evidence="2">
    <location>
        <position position="9"/>
    </location>
    <ligand>
        <name>Zn(2+)</name>
        <dbReference type="ChEBI" id="CHEBI:29105"/>
        <label>1</label>
    </ligand>
</feature>
<organism evidence="3 4">
    <name type="scientific">Clostridium cavendishii DSM 21758</name>
    <dbReference type="NCBI Taxonomy" id="1121302"/>
    <lineage>
        <taxon>Bacteria</taxon>
        <taxon>Bacillati</taxon>
        <taxon>Bacillota</taxon>
        <taxon>Clostridia</taxon>
        <taxon>Eubacteriales</taxon>
        <taxon>Clostridiaceae</taxon>
        <taxon>Clostridium</taxon>
    </lineage>
</organism>
<dbReference type="Proteomes" id="UP000184310">
    <property type="component" value="Unassembled WGS sequence"/>
</dbReference>
<evidence type="ECO:0000256" key="1">
    <source>
        <dbReference type="PIRSR" id="PIRSR015853-1"/>
    </source>
</evidence>
<dbReference type="PIRSF" id="PIRSF015853">
    <property type="entry name" value="Pep_DppA"/>
    <property type="match status" value="1"/>
</dbReference>
<dbReference type="AlphaFoldDB" id="A0A1M6IP76"/>
<dbReference type="SUPFAM" id="SSF63992">
    <property type="entry name" value="Dipeptide transport protein"/>
    <property type="match status" value="1"/>
</dbReference>
<feature type="binding site" evidence="2">
    <location>
        <position position="11"/>
    </location>
    <ligand>
        <name>Zn(2+)</name>
        <dbReference type="ChEBI" id="CHEBI:29105"/>
        <label>1</label>
    </ligand>
</feature>
<dbReference type="Gene3D" id="3.40.50.10780">
    <property type="entry name" value="Dipeptide transport protein"/>
    <property type="match status" value="1"/>
</dbReference>
<reference evidence="3 4" key="1">
    <citation type="submission" date="2016-11" db="EMBL/GenBank/DDBJ databases">
        <authorList>
            <person name="Jaros S."/>
            <person name="Januszkiewicz K."/>
            <person name="Wedrychowicz H."/>
        </authorList>
    </citation>
    <scope>NUCLEOTIDE SEQUENCE [LARGE SCALE GENOMIC DNA]</scope>
    <source>
        <strain evidence="3 4">DSM 21758</strain>
    </source>
</reference>
<dbReference type="Gene3D" id="3.30.1360.130">
    <property type="entry name" value="Dipeptide transport protein"/>
    <property type="match status" value="1"/>
</dbReference>
<dbReference type="EMBL" id="FQZB01000008">
    <property type="protein sequence ID" value="SHJ36139.1"/>
    <property type="molecule type" value="Genomic_DNA"/>
</dbReference>
<feature type="active site" description="Nucleophile" evidence="1">
    <location>
        <position position="118"/>
    </location>
</feature>
<protein>
    <submittedName>
        <fullName evidence="3">D-amino peptidase</fullName>
    </submittedName>
</protein>
<evidence type="ECO:0000256" key="2">
    <source>
        <dbReference type="PIRSR" id="PIRSR015853-2"/>
    </source>
</evidence>
<dbReference type="InterPro" id="IPR007035">
    <property type="entry name" value="Peptidase_M55"/>
</dbReference>
<feature type="binding site" evidence="2">
    <location>
        <position position="106"/>
    </location>
    <ligand>
        <name>Zn(2+)</name>
        <dbReference type="ChEBI" id="CHEBI:29105"/>
        <label>2</label>
    </ligand>
</feature>
<sequence>MMKLYISADIEGITGVTTWSETEKTNSDYAEFRIQMNKEVKAACDAAVNFGVKEILVKDGHDTATNLDHSLLPEEAILHRGWQEDPKCMMSSLDSSFDGVLFIGYHSRGGSVQNPISHTLMPYIESIKINGIFASEFLINAYTAALYNVPVLFLSGDKGLCEEVNSINPNILTLAVKEGIGGATINMHPNKAIRDIENLVYKALNSDFNLCKIELPKTFDVEICYKDFKKAYRNSFYNGAKLMNERTICFNTEDYYEVLRFLHFTAC</sequence>
<name>A0A1M6IP76_9CLOT</name>
<evidence type="ECO:0000313" key="4">
    <source>
        <dbReference type="Proteomes" id="UP000184310"/>
    </source>
</evidence>
<keyword evidence="2" id="KW-0479">Metal-binding</keyword>
<proteinExistence type="predicted"/>
<keyword evidence="4" id="KW-1185">Reference proteome</keyword>
<feature type="binding site" evidence="2">
    <location>
        <position position="136"/>
    </location>
    <ligand>
        <name>Zn(2+)</name>
        <dbReference type="ChEBI" id="CHEBI:29105"/>
        <label>2</label>
    </ligand>
</feature>
<accession>A0A1M6IP76</accession>